<dbReference type="GO" id="GO:0031295">
    <property type="term" value="P:T cell costimulation"/>
    <property type="evidence" value="ECO:0007669"/>
    <property type="project" value="TreeGrafter"/>
</dbReference>
<dbReference type="Gene3D" id="2.60.40.10">
    <property type="entry name" value="Immunoglobulins"/>
    <property type="match status" value="1"/>
</dbReference>
<feature type="domain" description="Ig-like" evidence="14">
    <location>
        <begin position="24"/>
        <end position="133"/>
    </location>
</feature>
<evidence type="ECO:0000256" key="11">
    <source>
        <dbReference type="SAM" id="MobiDB-lite"/>
    </source>
</evidence>
<dbReference type="PANTHER" id="PTHR25466">
    <property type="entry name" value="T-LYMPHOCYTE ACTIVATION ANTIGEN"/>
    <property type="match status" value="1"/>
</dbReference>
<dbReference type="InterPro" id="IPR036179">
    <property type="entry name" value="Ig-like_dom_sf"/>
</dbReference>
<evidence type="ECO:0000313" key="16">
    <source>
        <dbReference type="Proteomes" id="UP001153269"/>
    </source>
</evidence>
<feature type="chain" id="PRO_5040263268" description="Ig-like domain-containing protein" evidence="13">
    <location>
        <begin position="43"/>
        <end position="255"/>
    </location>
</feature>
<dbReference type="InterPro" id="IPR003599">
    <property type="entry name" value="Ig_sub"/>
</dbReference>
<evidence type="ECO:0000313" key="15">
    <source>
        <dbReference type="EMBL" id="CAB1460165.1"/>
    </source>
</evidence>
<keyword evidence="2" id="KW-1003">Cell membrane</keyword>
<evidence type="ECO:0000256" key="2">
    <source>
        <dbReference type="ARBA" id="ARBA00022475"/>
    </source>
</evidence>
<keyword evidence="3 12" id="KW-0812">Transmembrane</keyword>
<keyword evidence="6 12" id="KW-0472">Membrane</keyword>
<comment type="subcellular location">
    <subcellularLocation>
        <location evidence="1">Cell membrane</location>
        <topology evidence="1">Single-pass type I membrane protein</topology>
    </subcellularLocation>
</comment>
<proteinExistence type="predicted"/>
<evidence type="ECO:0000256" key="7">
    <source>
        <dbReference type="ARBA" id="ARBA00023157"/>
    </source>
</evidence>
<dbReference type="GO" id="GO:0042102">
    <property type="term" value="P:positive regulation of T cell proliferation"/>
    <property type="evidence" value="ECO:0007669"/>
    <property type="project" value="TreeGrafter"/>
</dbReference>
<gene>
    <name evidence="15" type="ORF">PLEPLA_LOCUS48002</name>
</gene>
<dbReference type="InterPro" id="IPR007110">
    <property type="entry name" value="Ig-like_dom"/>
</dbReference>
<keyword evidence="4 13" id="KW-0732">Signal</keyword>
<dbReference type="AlphaFoldDB" id="A0A9N7W4I2"/>
<dbReference type="SMART" id="SM00409">
    <property type="entry name" value="IG"/>
    <property type="match status" value="1"/>
</dbReference>
<dbReference type="InterPro" id="IPR013106">
    <property type="entry name" value="Ig_V-set"/>
</dbReference>
<evidence type="ECO:0000256" key="13">
    <source>
        <dbReference type="SAM" id="SignalP"/>
    </source>
</evidence>
<feature type="transmembrane region" description="Helical" evidence="12">
    <location>
        <begin position="208"/>
        <end position="234"/>
    </location>
</feature>
<keyword evidence="8" id="KW-0675">Receptor</keyword>
<keyword evidence="16" id="KW-1185">Reference proteome</keyword>
<evidence type="ECO:0000256" key="3">
    <source>
        <dbReference type="ARBA" id="ARBA00022692"/>
    </source>
</evidence>
<dbReference type="GO" id="GO:0042130">
    <property type="term" value="P:negative regulation of T cell proliferation"/>
    <property type="evidence" value="ECO:0007669"/>
    <property type="project" value="TreeGrafter"/>
</dbReference>
<accession>A0A9N7W4I2</accession>
<dbReference type="InterPro" id="IPR051713">
    <property type="entry name" value="T-cell_Activation_Regulation"/>
</dbReference>
<evidence type="ECO:0000256" key="9">
    <source>
        <dbReference type="ARBA" id="ARBA00023180"/>
    </source>
</evidence>
<feature type="region of interest" description="Disordered" evidence="11">
    <location>
        <begin position="1"/>
        <end position="20"/>
    </location>
</feature>
<keyword evidence="10" id="KW-0393">Immunoglobulin domain</keyword>
<protein>
    <recommendedName>
        <fullName evidence="14">Ig-like domain-containing protein</fullName>
    </recommendedName>
</protein>
<dbReference type="PROSITE" id="PS50835">
    <property type="entry name" value="IG_LIKE"/>
    <property type="match status" value="1"/>
</dbReference>
<evidence type="ECO:0000256" key="1">
    <source>
        <dbReference type="ARBA" id="ARBA00004251"/>
    </source>
</evidence>
<evidence type="ECO:0000256" key="10">
    <source>
        <dbReference type="ARBA" id="ARBA00023319"/>
    </source>
</evidence>
<feature type="signal peptide" evidence="13">
    <location>
        <begin position="1"/>
        <end position="42"/>
    </location>
</feature>
<evidence type="ECO:0000256" key="8">
    <source>
        <dbReference type="ARBA" id="ARBA00023170"/>
    </source>
</evidence>
<dbReference type="EMBL" id="CADEAL010004464">
    <property type="protein sequence ID" value="CAB1460165.1"/>
    <property type="molecule type" value="Genomic_DNA"/>
</dbReference>
<organism evidence="15 16">
    <name type="scientific">Pleuronectes platessa</name>
    <name type="common">European plaice</name>
    <dbReference type="NCBI Taxonomy" id="8262"/>
    <lineage>
        <taxon>Eukaryota</taxon>
        <taxon>Metazoa</taxon>
        <taxon>Chordata</taxon>
        <taxon>Craniata</taxon>
        <taxon>Vertebrata</taxon>
        <taxon>Euteleostomi</taxon>
        <taxon>Actinopterygii</taxon>
        <taxon>Neopterygii</taxon>
        <taxon>Teleostei</taxon>
        <taxon>Neoteleostei</taxon>
        <taxon>Acanthomorphata</taxon>
        <taxon>Carangaria</taxon>
        <taxon>Pleuronectiformes</taxon>
        <taxon>Pleuronectoidei</taxon>
        <taxon>Pleuronectidae</taxon>
        <taxon>Pleuronectes</taxon>
    </lineage>
</organism>
<evidence type="ECO:0000256" key="12">
    <source>
        <dbReference type="SAM" id="Phobius"/>
    </source>
</evidence>
<evidence type="ECO:0000256" key="4">
    <source>
        <dbReference type="ARBA" id="ARBA00022729"/>
    </source>
</evidence>
<keyword evidence="7" id="KW-1015">Disulfide bond</keyword>
<feature type="compositionally biased region" description="Polar residues" evidence="11">
    <location>
        <begin position="11"/>
        <end position="20"/>
    </location>
</feature>
<evidence type="ECO:0000256" key="5">
    <source>
        <dbReference type="ARBA" id="ARBA00022989"/>
    </source>
</evidence>
<evidence type="ECO:0000256" key="6">
    <source>
        <dbReference type="ARBA" id="ARBA00023136"/>
    </source>
</evidence>
<dbReference type="SUPFAM" id="SSF48726">
    <property type="entry name" value="Immunoglobulin"/>
    <property type="match status" value="1"/>
</dbReference>
<dbReference type="Pfam" id="PF07686">
    <property type="entry name" value="V-set"/>
    <property type="match status" value="1"/>
</dbReference>
<keyword evidence="9" id="KW-0325">Glycoprotein</keyword>
<sequence length="255" mass="29001">MKRGGKDARMASSSTRRSLSNRGPSLLLLALAWTVTFSLTESSEPSLSGEVGGNVTFRCPVNDQRTIKMFYFQRDEVFVNGYYADREIPAPKWPNTRLDRKSTHVDMYNLNISHTGTYKCIIEYNNDQDVRISFIQLNVTASYSKPNVTQSCDDARCLVTCAFYSGYPGNMVEWKLHGSRNTDNQLWNVENNTQCVNVNSRLSLTLTVLIKIATAVCAVLILLLLLGAVVWFFYRRKKTDRIKDGNKDELKELQE</sequence>
<dbReference type="GO" id="GO:0071222">
    <property type="term" value="P:cellular response to lipopolysaccharide"/>
    <property type="evidence" value="ECO:0007669"/>
    <property type="project" value="TreeGrafter"/>
</dbReference>
<dbReference type="GO" id="GO:0007166">
    <property type="term" value="P:cell surface receptor signaling pathway"/>
    <property type="evidence" value="ECO:0007669"/>
    <property type="project" value="TreeGrafter"/>
</dbReference>
<dbReference type="GO" id="GO:0006955">
    <property type="term" value="P:immune response"/>
    <property type="evidence" value="ECO:0007669"/>
    <property type="project" value="TreeGrafter"/>
</dbReference>
<dbReference type="InterPro" id="IPR013783">
    <property type="entry name" value="Ig-like_fold"/>
</dbReference>
<evidence type="ECO:0000259" key="14">
    <source>
        <dbReference type="PROSITE" id="PS50835"/>
    </source>
</evidence>
<reference evidence="15" key="1">
    <citation type="submission" date="2020-03" db="EMBL/GenBank/DDBJ databases">
        <authorList>
            <person name="Weist P."/>
        </authorList>
    </citation>
    <scope>NUCLEOTIDE SEQUENCE</scope>
</reference>
<name>A0A9N7W4I2_PLEPL</name>
<dbReference type="Proteomes" id="UP001153269">
    <property type="component" value="Unassembled WGS sequence"/>
</dbReference>
<dbReference type="GO" id="GO:0009897">
    <property type="term" value="C:external side of plasma membrane"/>
    <property type="evidence" value="ECO:0007669"/>
    <property type="project" value="TreeGrafter"/>
</dbReference>
<keyword evidence="5 12" id="KW-1133">Transmembrane helix</keyword>
<comment type="caution">
    <text evidence="15">The sequence shown here is derived from an EMBL/GenBank/DDBJ whole genome shotgun (WGS) entry which is preliminary data.</text>
</comment>
<dbReference type="PANTHER" id="PTHR25466:SF2">
    <property type="entry name" value="T-LYMPHOCYTE ACTIVATION ANTIGEN CD86"/>
    <property type="match status" value="1"/>
</dbReference>